<dbReference type="KEGG" id="rme:Rmet_1545"/>
<dbReference type="Proteomes" id="UP000002429">
    <property type="component" value="Chromosome"/>
</dbReference>
<dbReference type="EMBL" id="CP000352">
    <property type="protein sequence ID" value="ABF08428.1"/>
    <property type="molecule type" value="Genomic_DNA"/>
</dbReference>
<dbReference type="AlphaFoldDB" id="Q1LN48"/>
<sequence>MPLKASRHTGLIVIRAATAKKSAGFTLDIKIPPSRPGTCRRIWLSSHSLLLDLPATNPSAMRVNDAINQGDAIISQPITLTSAKPDRASAIPLMDIIRLIGVVALCQSAEAIFGRVYVSTGSAIMLPTETIAIKT</sequence>
<name>Q1LN48_CUPMC</name>
<organism evidence="1 2">
    <name type="scientific">Cupriavidus metallidurans (strain ATCC 43123 / DSM 2839 / NBRC 102507 / CH34)</name>
    <name type="common">Ralstonia metallidurans</name>
    <dbReference type="NCBI Taxonomy" id="266264"/>
    <lineage>
        <taxon>Bacteria</taxon>
        <taxon>Pseudomonadati</taxon>
        <taxon>Pseudomonadota</taxon>
        <taxon>Betaproteobacteria</taxon>
        <taxon>Burkholderiales</taxon>
        <taxon>Burkholderiaceae</taxon>
        <taxon>Cupriavidus</taxon>
    </lineage>
</organism>
<dbReference type="HOGENOM" id="CLU_1884063_0_0_4"/>
<gene>
    <name evidence="1" type="ordered locus">Rmet_1545</name>
</gene>
<proteinExistence type="predicted"/>
<reference evidence="2" key="1">
    <citation type="journal article" date="2010" name="PLoS ONE">
        <title>The complete genome sequence of Cupriavidus metallidurans strain CH34, a master survivalist in harsh and anthropogenic environments.</title>
        <authorList>
            <person name="Janssen P.J."/>
            <person name="Van Houdt R."/>
            <person name="Moors H."/>
            <person name="Monsieurs P."/>
            <person name="Morin N."/>
            <person name="Michaux A."/>
            <person name="Benotmane M.A."/>
            <person name="Leys N."/>
            <person name="Vallaeys T."/>
            <person name="Lapidus A."/>
            <person name="Monchy S."/>
            <person name="Medigue C."/>
            <person name="Taghavi S."/>
            <person name="McCorkle S."/>
            <person name="Dunn J."/>
            <person name="van der Lelie D."/>
            <person name="Mergeay M."/>
        </authorList>
    </citation>
    <scope>NUCLEOTIDE SEQUENCE [LARGE SCALE GENOMIC DNA]</scope>
    <source>
        <strain evidence="2">ATCC 43123 / DSM 2839 / NBRC 102507 / CH34</strain>
    </source>
</reference>
<evidence type="ECO:0000313" key="2">
    <source>
        <dbReference type="Proteomes" id="UP000002429"/>
    </source>
</evidence>
<dbReference type="STRING" id="266264.Rmet_1545"/>
<protein>
    <submittedName>
        <fullName evidence="1">Uncharacterized protein</fullName>
    </submittedName>
</protein>
<evidence type="ECO:0000313" key="1">
    <source>
        <dbReference type="EMBL" id="ABF08428.1"/>
    </source>
</evidence>
<accession>Q1LN48</accession>
<keyword evidence="2" id="KW-1185">Reference proteome</keyword>